<feature type="region of interest" description="Disordered" evidence="1">
    <location>
        <begin position="97"/>
        <end position="116"/>
    </location>
</feature>
<protein>
    <submittedName>
        <fullName evidence="2">Type II toxin-antitoxin system RelE/ParE family toxin</fullName>
    </submittedName>
</protein>
<dbReference type="Proteomes" id="UP001336020">
    <property type="component" value="Unassembled WGS sequence"/>
</dbReference>
<evidence type="ECO:0000313" key="2">
    <source>
        <dbReference type="EMBL" id="MEE2062191.1"/>
    </source>
</evidence>
<name>A0ABU7LKU9_9NOCA</name>
<reference evidence="2 3" key="1">
    <citation type="submission" date="2023-07" db="EMBL/GenBank/DDBJ databases">
        <authorList>
            <person name="Girao M."/>
            <person name="Carvalho M.F."/>
        </authorList>
    </citation>
    <scope>NUCLEOTIDE SEQUENCE [LARGE SCALE GENOMIC DNA]</scope>
    <source>
        <strain evidence="2 3">YIM65754</strain>
    </source>
</reference>
<keyword evidence="3" id="KW-1185">Reference proteome</keyword>
<dbReference type="RefSeq" id="WP_330137250.1">
    <property type="nucleotide sequence ID" value="NZ_JAUTXY010000030.1"/>
</dbReference>
<proteinExistence type="predicted"/>
<evidence type="ECO:0000256" key="1">
    <source>
        <dbReference type="SAM" id="MobiDB-lite"/>
    </source>
</evidence>
<dbReference type="Pfam" id="PF05973">
    <property type="entry name" value="Gp49"/>
    <property type="match status" value="1"/>
</dbReference>
<sequence length="116" mass="13225">MARGDEKPIRWVGSTLDDLRDLPAEAQDDLGYQLGRVQQGLDPDDWKPMKDVGPGCREIRVRTPDGAFRTFYLAQLGEAIYVLHCFQKKTQKTSKADIDLGRRRYKAAHTHAQEQP</sequence>
<dbReference type="EMBL" id="JAUTXY010000030">
    <property type="protein sequence ID" value="MEE2062191.1"/>
    <property type="molecule type" value="Genomic_DNA"/>
</dbReference>
<dbReference type="InterPro" id="IPR009241">
    <property type="entry name" value="HigB-like"/>
</dbReference>
<gene>
    <name evidence="2" type="ORF">Q7514_32170</name>
</gene>
<accession>A0ABU7LKU9</accession>
<evidence type="ECO:0000313" key="3">
    <source>
        <dbReference type="Proteomes" id="UP001336020"/>
    </source>
</evidence>
<comment type="caution">
    <text evidence="2">The sequence shown here is derived from an EMBL/GenBank/DDBJ whole genome shotgun (WGS) entry which is preliminary data.</text>
</comment>
<organism evidence="2 3">
    <name type="scientific">Rhodococcus artemisiae</name>
    <dbReference type="NCBI Taxonomy" id="714159"/>
    <lineage>
        <taxon>Bacteria</taxon>
        <taxon>Bacillati</taxon>
        <taxon>Actinomycetota</taxon>
        <taxon>Actinomycetes</taxon>
        <taxon>Mycobacteriales</taxon>
        <taxon>Nocardiaceae</taxon>
        <taxon>Rhodococcus</taxon>
    </lineage>
</organism>